<name>A0ABN5AJY4_9BACI</name>
<accession>A0ABN5AJY4</accession>
<dbReference type="GeneID" id="92851481"/>
<evidence type="ECO:0000313" key="1">
    <source>
        <dbReference type="EMBL" id="ASB91078.1"/>
    </source>
</evidence>
<gene>
    <name evidence="1" type="ORF">S101395_04590</name>
</gene>
<keyword evidence="2" id="KW-1185">Reference proteome</keyword>
<dbReference type="EMBL" id="CP021920">
    <property type="protein sequence ID" value="ASB91078.1"/>
    <property type="molecule type" value="Genomic_DNA"/>
</dbReference>
<dbReference type="RefSeq" id="WP_006638660.1">
    <property type="nucleotide sequence ID" value="NZ_CABJEH010000008.1"/>
</dbReference>
<protein>
    <recommendedName>
        <fullName evidence="3">YwqI/YxiC family protein</fullName>
    </recommendedName>
</protein>
<proteinExistence type="predicted"/>
<sequence>MSQEIKVKTGEVKQALSKLKHSASAINPAVPTDIKGQNKLDVVDKIEDMNKDLKKLTTAYASALSKQIVQTESAVEMMKDTDKKLASSMKAK</sequence>
<evidence type="ECO:0008006" key="3">
    <source>
        <dbReference type="Google" id="ProtNLM"/>
    </source>
</evidence>
<dbReference type="Proteomes" id="UP000196877">
    <property type="component" value="Chromosome"/>
</dbReference>
<evidence type="ECO:0000313" key="2">
    <source>
        <dbReference type="Proteomes" id="UP000196877"/>
    </source>
</evidence>
<dbReference type="Pfam" id="PF17279">
    <property type="entry name" value="DUF5344"/>
    <property type="match status" value="1"/>
</dbReference>
<reference evidence="1 2" key="1">
    <citation type="submission" date="2017-06" db="EMBL/GenBank/DDBJ databases">
        <title>Genome sequence of Bacillus sonorensis strain SRCM101395.</title>
        <authorList>
            <person name="Cho S.H."/>
        </authorList>
    </citation>
    <scope>NUCLEOTIDE SEQUENCE [LARGE SCALE GENOMIC DNA]</scope>
    <source>
        <strain evidence="1 2">SRCM101395</strain>
    </source>
</reference>
<organism evidence="1 2">
    <name type="scientific">Bacillus sonorensis</name>
    <dbReference type="NCBI Taxonomy" id="119858"/>
    <lineage>
        <taxon>Bacteria</taxon>
        <taxon>Bacillati</taxon>
        <taxon>Bacillota</taxon>
        <taxon>Bacilli</taxon>
        <taxon>Bacillales</taxon>
        <taxon>Bacillaceae</taxon>
        <taxon>Bacillus</taxon>
    </lineage>
</organism>
<dbReference type="InterPro" id="IPR046318">
    <property type="entry name" value="DUF5344"/>
</dbReference>